<keyword evidence="2" id="KW-1185">Reference proteome</keyword>
<organism evidence="1 2">
    <name type="scientific">Rubus argutus</name>
    <name type="common">Southern blackberry</name>
    <dbReference type="NCBI Taxonomy" id="59490"/>
    <lineage>
        <taxon>Eukaryota</taxon>
        <taxon>Viridiplantae</taxon>
        <taxon>Streptophyta</taxon>
        <taxon>Embryophyta</taxon>
        <taxon>Tracheophyta</taxon>
        <taxon>Spermatophyta</taxon>
        <taxon>Magnoliopsida</taxon>
        <taxon>eudicotyledons</taxon>
        <taxon>Gunneridae</taxon>
        <taxon>Pentapetalae</taxon>
        <taxon>rosids</taxon>
        <taxon>fabids</taxon>
        <taxon>Rosales</taxon>
        <taxon>Rosaceae</taxon>
        <taxon>Rosoideae</taxon>
        <taxon>Rosoideae incertae sedis</taxon>
        <taxon>Rubus</taxon>
    </lineage>
</organism>
<gene>
    <name evidence="1" type="ORF">M0R45_030467</name>
</gene>
<comment type="caution">
    <text evidence="1">The sequence shown here is derived from an EMBL/GenBank/DDBJ whole genome shotgun (WGS) entry which is preliminary data.</text>
</comment>
<reference evidence="1 2" key="1">
    <citation type="journal article" date="2023" name="G3 (Bethesda)">
        <title>A chromosome-length genome assembly and annotation of blackberry (Rubus argutus, cv. 'Hillquist').</title>
        <authorList>
            <person name="Bruna T."/>
            <person name="Aryal R."/>
            <person name="Dudchenko O."/>
            <person name="Sargent D.J."/>
            <person name="Mead D."/>
            <person name="Buti M."/>
            <person name="Cavallini A."/>
            <person name="Hytonen T."/>
            <person name="Andres J."/>
            <person name="Pham M."/>
            <person name="Weisz D."/>
            <person name="Mascagni F."/>
            <person name="Usai G."/>
            <person name="Natali L."/>
            <person name="Bassil N."/>
            <person name="Fernandez G.E."/>
            <person name="Lomsadze A."/>
            <person name="Armour M."/>
            <person name="Olukolu B."/>
            <person name="Poorten T."/>
            <person name="Britton C."/>
            <person name="Davik J."/>
            <person name="Ashrafi H."/>
            <person name="Aiden E.L."/>
            <person name="Borodovsky M."/>
            <person name="Worthington M."/>
        </authorList>
    </citation>
    <scope>NUCLEOTIDE SEQUENCE [LARGE SCALE GENOMIC DNA]</scope>
    <source>
        <strain evidence="1">PI 553951</strain>
    </source>
</reference>
<accession>A0AAW1WD33</accession>
<dbReference type="AlphaFoldDB" id="A0AAW1WD33"/>
<evidence type="ECO:0000313" key="2">
    <source>
        <dbReference type="Proteomes" id="UP001457282"/>
    </source>
</evidence>
<dbReference type="EMBL" id="JBEDUW010000006">
    <property type="protein sequence ID" value="KAK9921978.1"/>
    <property type="molecule type" value="Genomic_DNA"/>
</dbReference>
<dbReference type="Proteomes" id="UP001457282">
    <property type="component" value="Unassembled WGS sequence"/>
</dbReference>
<proteinExistence type="predicted"/>
<evidence type="ECO:0000313" key="1">
    <source>
        <dbReference type="EMBL" id="KAK9921978.1"/>
    </source>
</evidence>
<protein>
    <submittedName>
        <fullName evidence="1">Uncharacterized protein</fullName>
    </submittedName>
</protein>
<name>A0AAW1WD33_RUBAR</name>
<sequence>MTCSSPHAASYTSCNLCLASFSQIHLARIPPERPAKRYGSKRGTVCIARCVAGGLSARQIGAASRSRARDRQRHGWAACGMADLCLGSRKRGGFWAAAWSADGKGTGCRRVDLGGVVETWWRGCFGSGLTGCTSPVD</sequence>